<keyword evidence="2" id="KW-1185">Reference proteome</keyword>
<dbReference type="Pfam" id="PF13366">
    <property type="entry name" value="PDDEXK_3"/>
    <property type="match status" value="1"/>
</dbReference>
<protein>
    <submittedName>
        <fullName evidence="1">GxxExxY protein</fullName>
    </submittedName>
</protein>
<dbReference type="OrthoDB" id="9806869at2"/>
<reference evidence="2" key="1">
    <citation type="submission" date="2016-11" db="EMBL/GenBank/DDBJ databases">
        <authorList>
            <person name="Varghese N."/>
            <person name="Submissions S."/>
        </authorList>
    </citation>
    <scope>NUCLEOTIDE SEQUENCE [LARGE SCALE GENOMIC DNA]</scope>
    <source>
        <strain evidence="2">DSM 22363</strain>
    </source>
</reference>
<dbReference type="InterPro" id="IPR026350">
    <property type="entry name" value="GxxExxY"/>
</dbReference>
<accession>A0A1N6CLY0</accession>
<dbReference type="AlphaFoldDB" id="A0A1N6CLY0"/>
<name>A0A1N6CLY0_9SPHN</name>
<evidence type="ECO:0000313" key="1">
    <source>
        <dbReference type="EMBL" id="SIN59583.1"/>
    </source>
</evidence>
<sequence length="161" mass="18050">MEHSVERLSEIAVNCGYKLHVDLGPGLLESVYEALMANALAGHGLQVDRQKPVRIEHDGIILREGFRADIVVGNKLLIELKSTERHMPVHAKQVLTYLRLMQLPLGLLMNFGAPTFKEGCKRIVNNHSDFASSRLRVNQTEQGDPDDQSCRHGTFCQDNGY</sequence>
<dbReference type="Proteomes" id="UP000185192">
    <property type="component" value="Unassembled WGS sequence"/>
</dbReference>
<gene>
    <name evidence="1" type="ORF">SAMN02745824_0111</name>
</gene>
<dbReference type="EMBL" id="FSQW01000001">
    <property type="protein sequence ID" value="SIN59583.1"/>
    <property type="molecule type" value="Genomic_DNA"/>
</dbReference>
<organism evidence="1 2">
    <name type="scientific">Parasphingorhabdus marina DSM 22363</name>
    <dbReference type="NCBI Taxonomy" id="1123272"/>
    <lineage>
        <taxon>Bacteria</taxon>
        <taxon>Pseudomonadati</taxon>
        <taxon>Pseudomonadota</taxon>
        <taxon>Alphaproteobacteria</taxon>
        <taxon>Sphingomonadales</taxon>
        <taxon>Sphingomonadaceae</taxon>
        <taxon>Parasphingorhabdus</taxon>
    </lineage>
</organism>
<dbReference type="STRING" id="1123272.SAMN02745824_0111"/>
<dbReference type="RefSeq" id="WP_074203233.1">
    <property type="nucleotide sequence ID" value="NZ_FSQW01000001.1"/>
</dbReference>
<dbReference type="NCBIfam" id="TIGR04256">
    <property type="entry name" value="GxxExxY"/>
    <property type="match status" value="1"/>
</dbReference>
<evidence type="ECO:0000313" key="2">
    <source>
        <dbReference type="Proteomes" id="UP000185192"/>
    </source>
</evidence>
<proteinExistence type="predicted"/>